<feature type="transmembrane region" description="Helical" evidence="6">
    <location>
        <begin position="329"/>
        <end position="345"/>
    </location>
</feature>
<dbReference type="GO" id="GO:0022857">
    <property type="term" value="F:transmembrane transporter activity"/>
    <property type="evidence" value="ECO:0007669"/>
    <property type="project" value="InterPro"/>
</dbReference>
<feature type="transmembrane region" description="Helical" evidence="6">
    <location>
        <begin position="241"/>
        <end position="266"/>
    </location>
</feature>
<dbReference type="AlphaFoldDB" id="A0A2V1JZA6"/>
<feature type="transmembrane region" description="Helical" evidence="6">
    <location>
        <begin position="278"/>
        <end position="298"/>
    </location>
</feature>
<evidence type="ECO:0000256" key="5">
    <source>
        <dbReference type="ARBA" id="ARBA00023136"/>
    </source>
</evidence>
<feature type="domain" description="Major facilitator superfamily (MFS) profile" evidence="7">
    <location>
        <begin position="240"/>
        <end position="429"/>
    </location>
</feature>
<keyword evidence="5 6" id="KW-0472">Membrane</keyword>
<keyword evidence="3 6" id="KW-0812">Transmembrane</keyword>
<reference evidence="9" key="1">
    <citation type="submission" date="2018-05" db="EMBL/GenBank/DDBJ databases">
        <authorList>
            <person name="Li Y."/>
        </authorList>
    </citation>
    <scope>NUCLEOTIDE SEQUENCE [LARGE SCALE GENOMIC DNA]</scope>
    <source>
        <strain evidence="9">3d-2-2</strain>
    </source>
</reference>
<dbReference type="PANTHER" id="PTHR23519:SF1">
    <property type="entry name" value="AUTOPHAGY-RELATED PROTEIN 22"/>
    <property type="match status" value="1"/>
</dbReference>
<evidence type="ECO:0000256" key="1">
    <source>
        <dbReference type="ARBA" id="ARBA00004127"/>
    </source>
</evidence>
<name>A0A2V1JZA6_9BURK</name>
<dbReference type="InterPro" id="IPR020846">
    <property type="entry name" value="MFS_dom"/>
</dbReference>
<feature type="transmembrane region" description="Helical" evidence="6">
    <location>
        <begin position="305"/>
        <end position="323"/>
    </location>
</feature>
<dbReference type="PROSITE" id="PS50850">
    <property type="entry name" value="MFS"/>
    <property type="match status" value="1"/>
</dbReference>
<dbReference type="Gene3D" id="1.20.1250.20">
    <property type="entry name" value="MFS general substrate transporter like domains"/>
    <property type="match status" value="1"/>
</dbReference>
<keyword evidence="9" id="KW-1185">Reference proteome</keyword>
<feature type="transmembrane region" description="Helical" evidence="6">
    <location>
        <begin position="185"/>
        <end position="208"/>
    </location>
</feature>
<dbReference type="InterPro" id="IPR036259">
    <property type="entry name" value="MFS_trans_sf"/>
</dbReference>
<sequence>MARAPRYLNPGVRRSEAVAWAFYDFANSGYTTVVLTAVFNAYFVSVVAGNADWATLLWTLTLSLSYLIVMIVMPGLGAWADAHTGKKRILVWSTVGCVLATASLVGVGPGDMGLAIVAIVVSNVCYSIGESMIAAFLPELAQPHAMGRVSGWGWGVGYVGGMLTLGLGLYVVLQGQAAGQDASHYVPSVMLLTAAVFAVAALPALLLLRERARAPVSGSLGRKARTGLRQAWQRMADMPDFCWLLLCGLFYQAGIAVVITLAAVYAEQVMGFGLQQTMLLIFLVNIAAALGAFAFGHVQDWLGHRLALGLTLTGWLLMVAMAAMAESVTLFWAAATLAGLCMGSSQSAGRTLAGIFAPAQRLAESFALWTFSGRLAAIIGPVTYGVVTWLTAGNHRLAIALTGVFFVLGLWALGRVNVDRGMARAHQAG</sequence>
<evidence type="ECO:0000256" key="6">
    <source>
        <dbReference type="SAM" id="Phobius"/>
    </source>
</evidence>
<feature type="transmembrane region" description="Helical" evidence="6">
    <location>
        <begin position="149"/>
        <end position="173"/>
    </location>
</feature>
<organism evidence="8 9">
    <name type="scientific">Corticimicrobacter populi</name>
    <dbReference type="NCBI Taxonomy" id="2175229"/>
    <lineage>
        <taxon>Bacteria</taxon>
        <taxon>Pseudomonadati</taxon>
        <taxon>Pseudomonadota</taxon>
        <taxon>Betaproteobacteria</taxon>
        <taxon>Burkholderiales</taxon>
        <taxon>Alcaligenaceae</taxon>
        <taxon>Corticimicrobacter</taxon>
    </lineage>
</organism>
<dbReference type="SUPFAM" id="SSF103473">
    <property type="entry name" value="MFS general substrate transporter"/>
    <property type="match status" value="1"/>
</dbReference>
<feature type="transmembrane region" description="Helical" evidence="6">
    <location>
        <begin position="114"/>
        <end position="137"/>
    </location>
</feature>
<feature type="transmembrane region" description="Helical" evidence="6">
    <location>
        <begin position="397"/>
        <end position="414"/>
    </location>
</feature>
<evidence type="ECO:0000256" key="3">
    <source>
        <dbReference type="ARBA" id="ARBA00022692"/>
    </source>
</evidence>
<dbReference type="Pfam" id="PF11700">
    <property type="entry name" value="ATG22"/>
    <property type="match status" value="1"/>
</dbReference>
<dbReference type="GO" id="GO:0012505">
    <property type="term" value="C:endomembrane system"/>
    <property type="evidence" value="ECO:0007669"/>
    <property type="project" value="UniProtKB-SubCell"/>
</dbReference>
<evidence type="ECO:0000313" key="8">
    <source>
        <dbReference type="EMBL" id="PWF22684.1"/>
    </source>
</evidence>
<evidence type="ECO:0000259" key="7">
    <source>
        <dbReference type="PROSITE" id="PS50850"/>
    </source>
</evidence>
<comment type="caution">
    <text evidence="8">The sequence shown here is derived from an EMBL/GenBank/DDBJ whole genome shotgun (WGS) entry which is preliminary data.</text>
</comment>
<gene>
    <name evidence="8" type="ORF">DD235_11465</name>
</gene>
<dbReference type="Proteomes" id="UP000245212">
    <property type="component" value="Unassembled WGS sequence"/>
</dbReference>
<evidence type="ECO:0000256" key="4">
    <source>
        <dbReference type="ARBA" id="ARBA00022989"/>
    </source>
</evidence>
<feature type="transmembrane region" description="Helical" evidence="6">
    <location>
        <begin position="89"/>
        <end position="108"/>
    </location>
</feature>
<dbReference type="RefSeq" id="WP_109062208.1">
    <property type="nucleotide sequence ID" value="NZ_QETA01000004.1"/>
</dbReference>
<comment type="subcellular location">
    <subcellularLocation>
        <location evidence="1">Endomembrane system</location>
        <topology evidence="1">Multi-pass membrane protein</topology>
    </subcellularLocation>
</comment>
<dbReference type="InterPro" id="IPR050495">
    <property type="entry name" value="ATG22/LtaA_families"/>
</dbReference>
<keyword evidence="4 6" id="KW-1133">Transmembrane helix</keyword>
<protein>
    <submittedName>
        <fullName evidence="8">MFS transporter</fullName>
    </submittedName>
</protein>
<proteinExistence type="predicted"/>
<feature type="transmembrane region" description="Helical" evidence="6">
    <location>
        <begin position="21"/>
        <end position="44"/>
    </location>
</feature>
<dbReference type="PANTHER" id="PTHR23519">
    <property type="entry name" value="AUTOPHAGY-RELATED PROTEIN 22"/>
    <property type="match status" value="1"/>
</dbReference>
<accession>A0A2V1JZA6</accession>
<feature type="transmembrane region" description="Helical" evidence="6">
    <location>
        <begin position="366"/>
        <end position="391"/>
    </location>
</feature>
<keyword evidence="2" id="KW-0813">Transport</keyword>
<feature type="transmembrane region" description="Helical" evidence="6">
    <location>
        <begin position="56"/>
        <end position="77"/>
    </location>
</feature>
<dbReference type="EMBL" id="QETA01000004">
    <property type="protein sequence ID" value="PWF22684.1"/>
    <property type="molecule type" value="Genomic_DNA"/>
</dbReference>
<dbReference type="InterPro" id="IPR024671">
    <property type="entry name" value="Atg22-like"/>
</dbReference>
<evidence type="ECO:0000256" key="2">
    <source>
        <dbReference type="ARBA" id="ARBA00022448"/>
    </source>
</evidence>
<evidence type="ECO:0000313" key="9">
    <source>
        <dbReference type="Proteomes" id="UP000245212"/>
    </source>
</evidence>